<dbReference type="PANTHER" id="PTHR42964:SF1">
    <property type="entry name" value="POLYKETIDE BIOSYNTHESIS ENOYL-COA HYDRATASE PKSH-RELATED"/>
    <property type="match status" value="1"/>
</dbReference>
<dbReference type="PANTHER" id="PTHR42964">
    <property type="entry name" value="ENOYL-COA HYDRATASE"/>
    <property type="match status" value="1"/>
</dbReference>
<comment type="similarity">
    <text evidence="1">Belongs to the enoyl-CoA hydratase/isomerase family.</text>
</comment>
<dbReference type="Proteomes" id="UP000193642">
    <property type="component" value="Unassembled WGS sequence"/>
</dbReference>
<dbReference type="InterPro" id="IPR029045">
    <property type="entry name" value="ClpP/crotonase-like_dom_sf"/>
</dbReference>
<dbReference type="InterPro" id="IPR001753">
    <property type="entry name" value="Enoyl-CoA_hydra/iso"/>
</dbReference>
<evidence type="ECO:0000256" key="1">
    <source>
        <dbReference type="ARBA" id="ARBA00005254"/>
    </source>
</evidence>
<comment type="caution">
    <text evidence="2">The sequence shown here is derived from an EMBL/GenBank/DDBJ whole genome shotgun (WGS) entry which is preliminary data.</text>
</comment>
<proteinExistence type="inferred from homology"/>
<organism evidence="2 3">
    <name type="scientific">Rhizoclosmatium globosum</name>
    <dbReference type="NCBI Taxonomy" id="329046"/>
    <lineage>
        <taxon>Eukaryota</taxon>
        <taxon>Fungi</taxon>
        <taxon>Fungi incertae sedis</taxon>
        <taxon>Chytridiomycota</taxon>
        <taxon>Chytridiomycota incertae sedis</taxon>
        <taxon>Chytridiomycetes</taxon>
        <taxon>Chytridiales</taxon>
        <taxon>Chytriomycetaceae</taxon>
        <taxon>Rhizoclosmatium</taxon>
    </lineage>
</organism>
<sequence>MSVSTTRFNGVLTLTLNNPTRANALSPTMVAELIKELDKAEKDDDVRVLVLTGEGLFFSAGMDLAAASKGSGAPFDTALSIFKRIADSQNQQVIIDYIYYPMFARINGPALGGGVGLVFATDFRIAIDSSFIQLAEVKRGLIPAIISLYIVPQLGPSLSRAFFLTGEKVPIQRLHQAGIIYSIATSPTHLDESVSSLAALLIEGGPQLNRQSNSLFVSCLVQSLKTLK</sequence>
<accession>A0A1Y2BQL0</accession>
<protein>
    <submittedName>
        <fullName evidence="2">ClpP/crotonase</fullName>
    </submittedName>
</protein>
<dbReference type="STRING" id="329046.A0A1Y2BQL0"/>
<dbReference type="Gene3D" id="3.90.226.10">
    <property type="entry name" value="2-enoyl-CoA Hydratase, Chain A, domain 1"/>
    <property type="match status" value="1"/>
</dbReference>
<dbReference type="EMBL" id="MCGO01000052">
    <property type="protein sequence ID" value="ORY37031.1"/>
    <property type="molecule type" value="Genomic_DNA"/>
</dbReference>
<keyword evidence="3" id="KW-1185">Reference proteome</keyword>
<dbReference type="CDD" id="cd06558">
    <property type="entry name" value="crotonase-like"/>
    <property type="match status" value="1"/>
</dbReference>
<dbReference type="SUPFAM" id="SSF52096">
    <property type="entry name" value="ClpP/crotonase"/>
    <property type="match status" value="1"/>
</dbReference>
<dbReference type="InterPro" id="IPR051683">
    <property type="entry name" value="Enoyl-CoA_Hydratase/Isomerase"/>
</dbReference>
<gene>
    <name evidence="2" type="ORF">BCR33DRAFT_854903</name>
</gene>
<evidence type="ECO:0000313" key="3">
    <source>
        <dbReference type="Proteomes" id="UP000193642"/>
    </source>
</evidence>
<dbReference type="OrthoDB" id="448450at2759"/>
<name>A0A1Y2BQL0_9FUNG</name>
<dbReference type="AlphaFoldDB" id="A0A1Y2BQL0"/>
<reference evidence="2 3" key="1">
    <citation type="submission" date="2016-07" db="EMBL/GenBank/DDBJ databases">
        <title>Pervasive Adenine N6-methylation of Active Genes in Fungi.</title>
        <authorList>
            <consortium name="DOE Joint Genome Institute"/>
            <person name="Mondo S.J."/>
            <person name="Dannebaum R.O."/>
            <person name="Kuo R.C."/>
            <person name="Labutti K."/>
            <person name="Haridas S."/>
            <person name="Kuo A."/>
            <person name="Salamov A."/>
            <person name="Ahrendt S.R."/>
            <person name="Lipzen A."/>
            <person name="Sullivan W."/>
            <person name="Andreopoulos W.B."/>
            <person name="Clum A."/>
            <person name="Lindquist E."/>
            <person name="Daum C."/>
            <person name="Ramamoorthy G.K."/>
            <person name="Gryganskyi A."/>
            <person name="Culley D."/>
            <person name="Magnuson J.K."/>
            <person name="James T.Y."/>
            <person name="O'Malley M.A."/>
            <person name="Stajich J.E."/>
            <person name="Spatafora J.W."/>
            <person name="Visel A."/>
            <person name="Grigoriev I.V."/>
        </authorList>
    </citation>
    <scope>NUCLEOTIDE SEQUENCE [LARGE SCALE GENOMIC DNA]</scope>
    <source>
        <strain evidence="2 3">JEL800</strain>
    </source>
</reference>
<evidence type="ECO:0000313" key="2">
    <source>
        <dbReference type="EMBL" id="ORY37031.1"/>
    </source>
</evidence>
<dbReference type="Pfam" id="PF00378">
    <property type="entry name" value="ECH_1"/>
    <property type="match status" value="1"/>
</dbReference>